<evidence type="ECO:0000313" key="3">
    <source>
        <dbReference type="Proteomes" id="UP000243579"/>
    </source>
</evidence>
<comment type="caution">
    <text evidence="2">The sequence shown here is derived from an EMBL/GenBank/DDBJ whole genome shotgun (WGS) entry which is preliminary data.</text>
</comment>
<protein>
    <submittedName>
        <fullName evidence="2">Uncharacterized protein</fullName>
    </submittedName>
</protein>
<evidence type="ECO:0000313" key="2">
    <source>
        <dbReference type="EMBL" id="OQR98695.1"/>
    </source>
</evidence>
<feature type="region of interest" description="Disordered" evidence="1">
    <location>
        <begin position="203"/>
        <end position="227"/>
    </location>
</feature>
<dbReference type="OrthoDB" id="71468at2759"/>
<dbReference type="EMBL" id="JNBR01000081">
    <property type="protein sequence ID" value="OQR98695.1"/>
    <property type="molecule type" value="Genomic_DNA"/>
</dbReference>
<feature type="region of interest" description="Disordered" evidence="1">
    <location>
        <begin position="107"/>
        <end position="129"/>
    </location>
</feature>
<evidence type="ECO:0000256" key="1">
    <source>
        <dbReference type="SAM" id="MobiDB-lite"/>
    </source>
</evidence>
<dbReference type="Proteomes" id="UP000243579">
    <property type="component" value="Unassembled WGS sequence"/>
</dbReference>
<reference evidence="2 3" key="1">
    <citation type="journal article" date="2014" name="Genome Biol. Evol.">
        <title>The secreted proteins of Achlya hypogyna and Thraustotheca clavata identify the ancestral oomycete secretome and reveal gene acquisitions by horizontal gene transfer.</title>
        <authorList>
            <person name="Misner I."/>
            <person name="Blouin N."/>
            <person name="Leonard G."/>
            <person name="Richards T.A."/>
            <person name="Lane C.E."/>
        </authorList>
    </citation>
    <scope>NUCLEOTIDE SEQUENCE [LARGE SCALE GENOMIC DNA]</scope>
    <source>
        <strain evidence="2 3">ATCC 48635</strain>
    </source>
</reference>
<accession>A0A1V9ZL34</accession>
<proteinExistence type="predicted"/>
<dbReference type="AlphaFoldDB" id="A0A1V9ZL34"/>
<gene>
    <name evidence="2" type="ORF">ACHHYP_08261</name>
</gene>
<name>A0A1V9ZL34_ACHHY</name>
<organism evidence="2 3">
    <name type="scientific">Achlya hypogyna</name>
    <name type="common">Oomycete</name>
    <name type="synonym">Protoachlya hypogyna</name>
    <dbReference type="NCBI Taxonomy" id="1202772"/>
    <lineage>
        <taxon>Eukaryota</taxon>
        <taxon>Sar</taxon>
        <taxon>Stramenopiles</taxon>
        <taxon>Oomycota</taxon>
        <taxon>Saprolegniomycetes</taxon>
        <taxon>Saprolegniales</taxon>
        <taxon>Achlyaceae</taxon>
        <taxon>Achlya</taxon>
    </lineage>
</organism>
<sequence length="239" mass="27386">MDRLVAAWHRVDIRRIPTLVKEVDALEKVVLETKKSLPDTEISVLLDALERRMGEVDDLRRAHPGDPRELLLDQQLLRLRELAAHLAKPPAHVMTPNTRLFSATPLTKAPKANNQKPSPPTKFAKQRPMYKWETKDPAPKSWTKLAPQQDFYVLREPGHYATESPVLDTLELDGAFEFQIVMTQDEWRSHQFEGRRLAAEAKHLARTKKATPAARPDPPSIQTASPYIEPTRLERSIYR</sequence>
<keyword evidence="3" id="KW-1185">Reference proteome</keyword>